<dbReference type="SUPFAM" id="SSF103473">
    <property type="entry name" value="MFS general substrate transporter"/>
    <property type="match status" value="1"/>
</dbReference>
<comment type="similarity">
    <text evidence="7">Belongs to the major facilitator superfamily. Sugar transporter (TC 2.A.1.1) family. Trehalose transporter subfamily.</text>
</comment>
<evidence type="ECO:0000256" key="8">
    <source>
        <dbReference type="RuleBase" id="RU003346"/>
    </source>
</evidence>
<gene>
    <name evidence="12" type="ORF">AAG570_009495</name>
</gene>
<dbReference type="InterPro" id="IPR050549">
    <property type="entry name" value="MFS_Trehalose_Transporter"/>
</dbReference>
<feature type="transmembrane region" description="Helical" evidence="10">
    <location>
        <begin position="60"/>
        <end position="78"/>
    </location>
</feature>
<accession>A0ABD0YP93</accession>
<dbReference type="InterPro" id="IPR005829">
    <property type="entry name" value="Sugar_transporter_CS"/>
</dbReference>
<dbReference type="PROSITE" id="PS00216">
    <property type="entry name" value="SUGAR_TRANSPORT_1"/>
    <property type="match status" value="2"/>
</dbReference>
<dbReference type="PROSITE" id="PS50850">
    <property type="entry name" value="MFS"/>
    <property type="match status" value="1"/>
</dbReference>
<name>A0ABD0YP93_9HEMI</name>
<comment type="subcellular location">
    <subcellularLocation>
        <location evidence="1">Cell membrane</location>
        <topology evidence="1">Multi-pass membrane protein</topology>
    </subcellularLocation>
</comment>
<feature type="transmembrane region" description="Helical" evidence="10">
    <location>
        <begin position="360"/>
        <end position="380"/>
    </location>
</feature>
<feature type="transmembrane region" description="Helical" evidence="10">
    <location>
        <begin position="84"/>
        <end position="105"/>
    </location>
</feature>
<evidence type="ECO:0000313" key="13">
    <source>
        <dbReference type="Proteomes" id="UP001558652"/>
    </source>
</evidence>
<evidence type="ECO:0000256" key="6">
    <source>
        <dbReference type="ARBA" id="ARBA00023180"/>
    </source>
</evidence>
<feature type="region of interest" description="Disordered" evidence="9">
    <location>
        <begin position="423"/>
        <end position="448"/>
    </location>
</feature>
<dbReference type="GO" id="GO:0005886">
    <property type="term" value="C:plasma membrane"/>
    <property type="evidence" value="ECO:0007669"/>
    <property type="project" value="UniProtKB-SubCell"/>
</dbReference>
<feature type="transmembrane region" description="Helical" evidence="10">
    <location>
        <begin position="141"/>
        <end position="162"/>
    </location>
</feature>
<evidence type="ECO:0000256" key="2">
    <source>
        <dbReference type="ARBA" id="ARBA00022475"/>
    </source>
</evidence>
<comment type="caution">
    <text evidence="12">The sequence shown here is derived from an EMBL/GenBank/DDBJ whole genome shotgun (WGS) entry which is preliminary data.</text>
</comment>
<dbReference type="PRINTS" id="PR00171">
    <property type="entry name" value="SUGRTRNSPORT"/>
</dbReference>
<dbReference type="Pfam" id="PF00083">
    <property type="entry name" value="Sugar_tr"/>
    <property type="match status" value="1"/>
</dbReference>
<dbReference type="InterPro" id="IPR020846">
    <property type="entry name" value="MFS_dom"/>
</dbReference>
<keyword evidence="4 10" id="KW-1133">Transmembrane helix</keyword>
<protein>
    <recommendedName>
        <fullName evidence="11">Major facilitator superfamily (MFS) profile domain-containing protein</fullName>
    </recommendedName>
</protein>
<dbReference type="Proteomes" id="UP001558652">
    <property type="component" value="Unassembled WGS sequence"/>
</dbReference>
<dbReference type="PANTHER" id="PTHR48021">
    <property type="match status" value="1"/>
</dbReference>
<feature type="transmembrane region" description="Helical" evidence="10">
    <location>
        <begin position="392"/>
        <end position="410"/>
    </location>
</feature>
<organism evidence="12 13">
    <name type="scientific">Ranatra chinensis</name>
    <dbReference type="NCBI Taxonomy" id="642074"/>
    <lineage>
        <taxon>Eukaryota</taxon>
        <taxon>Metazoa</taxon>
        <taxon>Ecdysozoa</taxon>
        <taxon>Arthropoda</taxon>
        <taxon>Hexapoda</taxon>
        <taxon>Insecta</taxon>
        <taxon>Pterygota</taxon>
        <taxon>Neoptera</taxon>
        <taxon>Paraneoptera</taxon>
        <taxon>Hemiptera</taxon>
        <taxon>Heteroptera</taxon>
        <taxon>Panheteroptera</taxon>
        <taxon>Nepomorpha</taxon>
        <taxon>Nepidae</taxon>
        <taxon>Ranatrinae</taxon>
        <taxon>Ranatra</taxon>
    </lineage>
</organism>
<evidence type="ECO:0000256" key="4">
    <source>
        <dbReference type="ARBA" id="ARBA00022989"/>
    </source>
</evidence>
<evidence type="ECO:0000256" key="3">
    <source>
        <dbReference type="ARBA" id="ARBA00022692"/>
    </source>
</evidence>
<dbReference type="AlphaFoldDB" id="A0ABD0YP93"/>
<evidence type="ECO:0000256" key="1">
    <source>
        <dbReference type="ARBA" id="ARBA00004651"/>
    </source>
</evidence>
<feature type="transmembrane region" description="Helical" evidence="10">
    <location>
        <begin position="117"/>
        <end position="135"/>
    </location>
</feature>
<dbReference type="FunFam" id="1.20.1250.20:FF:000055">
    <property type="entry name" value="Facilitated trehalose transporter Tret1-2 homolog"/>
    <property type="match status" value="1"/>
</dbReference>
<evidence type="ECO:0000256" key="7">
    <source>
        <dbReference type="ARBA" id="ARBA00024348"/>
    </source>
</evidence>
<evidence type="ECO:0000256" key="5">
    <source>
        <dbReference type="ARBA" id="ARBA00023136"/>
    </source>
</evidence>
<dbReference type="InterPro" id="IPR003663">
    <property type="entry name" value="Sugar/inositol_transpt"/>
</dbReference>
<keyword evidence="13" id="KW-1185">Reference proteome</keyword>
<proteinExistence type="inferred from homology"/>
<dbReference type="CDD" id="cd17358">
    <property type="entry name" value="MFS_GLUT6_8_Class3_like"/>
    <property type="match status" value="1"/>
</dbReference>
<evidence type="ECO:0000259" key="11">
    <source>
        <dbReference type="PROSITE" id="PS50850"/>
    </source>
</evidence>
<feature type="domain" description="Major facilitator superfamily (MFS) profile" evidence="11">
    <location>
        <begin position="1"/>
        <end position="414"/>
    </location>
</feature>
<evidence type="ECO:0000256" key="9">
    <source>
        <dbReference type="SAM" id="MobiDB-lite"/>
    </source>
</evidence>
<keyword evidence="6" id="KW-0325">Glycoprotein</keyword>
<dbReference type="PANTHER" id="PTHR48021:SF1">
    <property type="entry name" value="GH07001P-RELATED"/>
    <property type="match status" value="1"/>
</dbReference>
<reference evidence="12 13" key="1">
    <citation type="submission" date="2024-07" db="EMBL/GenBank/DDBJ databases">
        <title>Chromosome-level genome assembly of the water stick insect Ranatra chinensis (Heteroptera: Nepidae).</title>
        <authorList>
            <person name="Liu X."/>
        </authorList>
    </citation>
    <scope>NUCLEOTIDE SEQUENCE [LARGE SCALE GENOMIC DNA]</scope>
    <source>
        <strain evidence="12">Cailab_2021Rc</strain>
        <tissue evidence="12">Muscle</tissue>
    </source>
</reference>
<feature type="transmembrane region" description="Helical" evidence="10">
    <location>
        <begin position="259"/>
        <end position="283"/>
    </location>
</feature>
<keyword evidence="8" id="KW-0813">Transport</keyword>
<dbReference type="Gene3D" id="1.20.1250.20">
    <property type="entry name" value="MFS general substrate transporter like domains"/>
    <property type="match status" value="1"/>
</dbReference>
<feature type="transmembrane region" description="Helical" evidence="10">
    <location>
        <begin position="323"/>
        <end position="348"/>
    </location>
</feature>
<feature type="transmembrane region" description="Helical" evidence="10">
    <location>
        <begin position="290"/>
        <end position="311"/>
    </location>
</feature>
<dbReference type="NCBIfam" id="TIGR00879">
    <property type="entry name" value="SP"/>
    <property type="match status" value="1"/>
</dbReference>
<keyword evidence="5 10" id="KW-0472">Membrane</keyword>
<keyword evidence="3 10" id="KW-0812">Transmembrane</keyword>
<dbReference type="InterPro" id="IPR044775">
    <property type="entry name" value="MFS_ERD6/Tret1-like"/>
</dbReference>
<sequence length="448" mass="48892">MGSILGWTSPAQLPLKNGTEYFYVTDAEFALIGGLASIGAMVGSLVTGPISDMIGRRTTMISLIVPCVVGWAIIIWAQNVRMMLAGRFILGLAVGSTTVVCPLYTTEIAEVDVRGTLGTYFQLQVTLGILYAYIFGAAVSVYWLSVACFIIPFIFCFMMIWVPESPQYYLKKNNKQEASKSLQWLRGKNYEITGEITAMVNDIDQMRENKVSFLKAFTSTAAKKGLIIGLGIMFFQQFSGINAVVFYSSRIFSDAGSTLDPNICTLIVGAVMFVATFVSSLVIDRLGRKPLLLVSIIVMAIAAAVLGGFFYMKNNEDISQISWLPIICMCVFIILFSLGFGPIPWMFMGEIFPAEIKGPAVSIASLFNWLCVFIITSAFSAVVDGIGIDYTFWIFTVLSAIGAVFVFLLVPETKGKTLDEIQRELGGGSSNSKQNKSDLETGGSSSKY</sequence>
<feature type="transmembrane region" description="Helical" evidence="10">
    <location>
        <begin position="29"/>
        <end position="48"/>
    </location>
</feature>
<dbReference type="InterPro" id="IPR005828">
    <property type="entry name" value="MFS_sugar_transport-like"/>
</dbReference>
<dbReference type="EMBL" id="JBFDAA010000004">
    <property type="protein sequence ID" value="KAL1137799.1"/>
    <property type="molecule type" value="Genomic_DNA"/>
</dbReference>
<feature type="transmembrane region" description="Helical" evidence="10">
    <location>
        <begin position="225"/>
        <end position="247"/>
    </location>
</feature>
<evidence type="ECO:0000313" key="12">
    <source>
        <dbReference type="EMBL" id="KAL1137799.1"/>
    </source>
</evidence>
<evidence type="ECO:0000256" key="10">
    <source>
        <dbReference type="SAM" id="Phobius"/>
    </source>
</evidence>
<dbReference type="PROSITE" id="PS00217">
    <property type="entry name" value="SUGAR_TRANSPORT_2"/>
    <property type="match status" value="1"/>
</dbReference>
<dbReference type="InterPro" id="IPR036259">
    <property type="entry name" value="MFS_trans_sf"/>
</dbReference>
<keyword evidence="2" id="KW-1003">Cell membrane</keyword>